<organism evidence="1 2">
    <name type="scientific">Duncaniella freteri</name>
    <dbReference type="NCBI Taxonomy" id="2530391"/>
    <lineage>
        <taxon>Bacteria</taxon>
        <taxon>Pseudomonadati</taxon>
        <taxon>Bacteroidota</taxon>
        <taxon>Bacteroidia</taxon>
        <taxon>Bacteroidales</taxon>
        <taxon>Muribaculaceae</taxon>
        <taxon>Duncaniella</taxon>
    </lineage>
</organism>
<name>A0A4Z0VA82_9BACT</name>
<dbReference type="EMBL" id="SJSA01000001">
    <property type="protein sequence ID" value="TGG40408.1"/>
    <property type="molecule type" value="Genomic_DNA"/>
</dbReference>
<evidence type="ECO:0000313" key="1">
    <source>
        <dbReference type="EMBL" id="TGG40408.1"/>
    </source>
</evidence>
<evidence type="ECO:0000313" key="2">
    <source>
        <dbReference type="Proteomes" id="UP000297635"/>
    </source>
</evidence>
<reference evidence="1 2" key="1">
    <citation type="submission" date="2019-02" db="EMBL/GenBank/DDBJ databases">
        <title>Isolation and identification of novel species under the genus Muribaculum.</title>
        <authorList>
            <person name="Miyake S."/>
            <person name="Ding Y."/>
            <person name="Low A."/>
            <person name="Soh M."/>
            <person name="Seedorf H."/>
        </authorList>
    </citation>
    <scope>NUCLEOTIDE SEQUENCE [LARGE SCALE GENOMIC DNA]</scope>
    <source>
        <strain evidence="1 2">TLL-A3</strain>
    </source>
</reference>
<gene>
    <name evidence="1" type="ORF">EZ315_06835</name>
</gene>
<dbReference type="Proteomes" id="UP000297635">
    <property type="component" value="Unassembled WGS sequence"/>
</dbReference>
<proteinExistence type="predicted"/>
<protein>
    <recommendedName>
        <fullName evidence="3">HEAT repeat domain-containing protein</fullName>
    </recommendedName>
</protein>
<dbReference type="AlphaFoldDB" id="A0A4Z0VA82"/>
<dbReference type="GeneID" id="82149503"/>
<dbReference type="RefSeq" id="WP_135471421.1">
    <property type="nucleotide sequence ID" value="NZ_CASCNC010000009.1"/>
</dbReference>
<keyword evidence="2" id="KW-1185">Reference proteome</keyword>
<evidence type="ECO:0008006" key="3">
    <source>
        <dbReference type="Google" id="ProtNLM"/>
    </source>
</evidence>
<accession>A0A4Z0VA82</accession>
<comment type="caution">
    <text evidence="1">The sequence shown here is derived from an EMBL/GenBank/DDBJ whole genome shotgun (WGS) entry which is preliminary data.</text>
</comment>
<sequence length="125" mass="14414">MDQDLKKELSHDTDGLLTYEYIANHIGQCDDIMDELVDNMNFVDGNGQFVVSAARYLHAIDHERYAAAIDRLVALAIEKDREHRYLPALIEGLYGADYRMRADELSASDDNFRRIYKRIQPSDAF</sequence>